<feature type="compositionally biased region" description="Polar residues" evidence="1">
    <location>
        <begin position="316"/>
        <end position="326"/>
    </location>
</feature>
<feature type="transmembrane region" description="Helical" evidence="2">
    <location>
        <begin position="121"/>
        <end position="142"/>
    </location>
</feature>
<reference evidence="4 5" key="1">
    <citation type="submission" date="2021-08" db="EMBL/GenBank/DDBJ databases">
        <title>Draft Genome Sequence of Phanerochaete sordida strain YK-624.</title>
        <authorList>
            <person name="Mori T."/>
            <person name="Dohra H."/>
            <person name="Suzuki T."/>
            <person name="Kawagishi H."/>
            <person name="Hirai H."/>
        </authorList>
    </citation>
    <scope>NUCLEOTIDE SEQUENCE [LARGE SCALE GENOMIC DNA]</scope>
    <source>
        <strain evidence="4 5">YK-624</strain>
    </source>
</reference>
<dbReference type="Pfam" id="PF20151">
    <property type="entry name" value="DUF6533"/>
    <property type="match status" value="1"/>
</dbReference>
<dbReference type="InterPro" id="IPR045340">
    <property type="entry name" value="DUF6533"/>
</dbReference>
<protein>
    <recommendedName>
        <fullName evidence="3">DUF6533 domain-containing protein</fullName>
    </recommendedName>
</protein>
<feature type="transmembrane region" description="Helical" evidence="2">
    <location>
        <begin position="86"/>
        <end position="109"/>
    </location>
</feature>
<keyword evidence="2" id="KW-1133">Transmembrane helix</keyword>
<keyword evidence="2" id="KW-0472">Membrane</keyword>
<feature type="domain" description="DUF6533" evidence="3">
    <location>
        <begin position="26"/>
        <end position="67"/>
    </location>
</feature>
<name>A0A9P3LCE7_9APHY</name>
<proteinExistence type="predicted"/>
<accession>A0A9P3LCE7</accession>
<dbReference type="AlphaFoldDB" id="A0A9P3LCE7"/>
<evidence type="ECO:0000313" key="4">
    <source>
        <dbReference type="EMBL" id="GJE90431.1"/>
    </source>
</evidence>
<gene>
    <name evidence="4" type="ORF">PsYK624_065640</name>
</gene>
<keyword evidence="2" id="KW-0812">Transmembrane</keyword>
<dbReference type="OrthoDB" id="2804471at2759"/>
<dbReference type="EMBL" id="BPQB01000016">
    <property type="protein sequence ID" value="GJE90431.1"/>
    <property type="molecule type" value="Genomic_DNA"/>
</dbReference>
<sequence>MDPSSGFAQLEAILSAYTIGIRVENASMTLAFYEYLITFSDEVDIFWKRKLNATSLLFLATRWTMVLSAILDVTPTSSVHGCKRTLWTLNILALITYAQVAAFSALRAFAMSYRNYIMASVVLLLGLVPFGTTLYVAVISAYDYIPPPLDACVASAPNLSNRVHGTIELILARLVYITRSSLLAGDTVVLAVTWLRTFNQWREARRLNVSLSVSTCLLRDGTCGLLAINMAQMLTYTVISSPLTSLIDALPPVLMNRFIINLRSLDTTAEPQASSHAQRWSQFSVPNFRVPESLLGNVGEDLEVASNPTAHEPQAESYTAPATSQCDVEEAPQ</sequence>
<evidence type="ECO:0000259" key="3">
    <source>
        <dbReference type="Pfam" id="PF20151"/>
    </source>
</evidence>
<organism evidence="4 5">
    <name type="scientific">Phanerochaete sordida</name>
    <dbReference type="NCBI Taxonomy" id="48140"/>
    <lineage>
        <taxon>Eukaryota</taxon>
        <taxon>Fungi</taxon>
        <taxon>Dikarya</taxon>
        <taxon>Basidiomycota</taxon>
        <taxon>Agaricomycotina</taxon>
        <taxon>Agaricomycetes</taxon>
        <taxon>Polyporales</taxon>
        <taxon>Phanerochaetaceae</taxon>
        <taxon>Phanerochaete</taxon>
    </lineage>
</organism>
<evidence type="ECO:0000256" key="2">
    <source>
        <dbReference type="SAM" id="Phobius"/>
    </source>
</evidence>
<dbReference type="Proteomes" id="UP000703269">
    <property type="component" value="Unassembled WGS sequence"/>
</dbReference>
<comment type="caution">
    <text evidence="4">The sequence shown here is derived from an EMBL/GenBank/DDBJ whole genome shotgun (WGS) entry which is preliminary data.</text>
</comment>
<feature type="transmembrane region" description="Helical" evidence="2">
    <location>
        <begin position="56"/>
        <end position="74"/>
    </location>
</feature>
<feature type="region of interest" description="Disordered" evidence="1">
    <location>
        <begin position="305"/>
        <end position="333"/>
    </location>
</feature>
<keyword evidence="5" id="KW-1185">Reference proteome</keyword>
<evidence type="ECO:0000313" key="5">
    <source>
        <dbReference type="Proteomes" id="UP000703269"/>
    </source>
</evidence>
<evidence type="ECO:0000256" key="1">
    <source>
        <dbReference type="SAM" id="MobiDB-lite"/>
    </source>
</evidence>